<gene>
    <name evidence="2" type="ORF">LSINAPIS_LOCUS9378</name>
</gene>
<dbReference type="EMBL" id="FZQP02003445">
    <property type="protein sequence ID" value="VVC98270.1"/>
    <property type="molecule type" value="Genomic_DNA"/>
</dbReference>
<proteinExistence type="predicted"/>
<sequence>MQPDYQLVRNKVNSVENINDDAVESERKQGEDMKIDDKETLAEIDVASFIQNPDYDTIDNNEPYNDVYKRSQLSRRDDVDSLFEVNENENDNNEEYLELDNNSDDTNILENLNNLKYIRNSKSSHDSKISSNAEKKHNNNEHILVTPENKCVFKRMKFPFFSRDKTSTKKAKVNKKRKLFQFNSKNYKEKMTQPTSSSGITASGFGSSERPAKVGYRLRKRSYVERICPLCRRRFKANKSEGRGKLLSNFDKTVQNSREFFRQVKPDSDKIKNDEEGENRIRQTFDINQPIRDRYKKSNSVRNARKE</sequence>
<reference evidence="2 3" key="1">
    <citation type="submission" date="2017-07" db="EMBL/GenBank/DDBJ databases">
        <authorList>
            <person name="Talla V."/>
            <person name="Backstrom N."/>
        </authorList>
    </citation>
    <scope>NUCLEOTIDE SEQUENCE [LARGE SCALE GENOMIC DNA]</scope>
</reference>
<accession>A0A5E4QMB6</accession>
<evidence type="ECO:0000256" key="1">
    <source>
        <dbReference type="SAM" id="MobiDB-lite"/>
    </source>
</evidence>
<feature type="compositionally biased region" description="Basic residues" evidence="1">
    <location>
        <begin position="294"/>
        <end position="307"/>
    </location>
</feature>
<keyword evidence="3" id="KW-1185">Reference proteome</keyword>
<protein>
    <submittedName>
        <fullName evidence="2">Uncharacterized protein</fullName>
    </submittedName>
</protein>
<dbReference type="Proteomes" id="UP000324832">
    <property type="component" value="Unassembled WGS sequence"/>
</dbReference>
<name>A0A5E4QMB6_9NEOP</name>
<feature type="region of interest" description="Disordered" evidence="1">
    <location>
        <begin position="286"/>
        <end position="307"/>
    </location>
</feature>
<evidence type="ECO:0000313" key="3">
    <source>
        <dbReference type="Proteomes" id="UP000324832"/>
    </source>
</evidence>
<feature type="compositionally biased region" description="Polar residues" evidence="1">
    <location>
        <begin position="192"/>
        <end position="206"/>
    </location>
</feature>
<evidence type="ECO:0000313" key="2">
    <source>
        <dbReference type="EMBL" id="VVC98270.1"/>
    </source>
</evidence>
<organism evidence="2 3">
    <name type="scientific">Leptidea sinapis</name>
    <dbReference type="NCBI Taxonomy" id="189913"/>
    <lineage>
        <taxon>Eukaryota</taxon>
        <taxon>Metazoa</taxon>
        <taxon>Ecdysozoa</taxon>
        <taxon>Arthropoda</taxon>
        <taxon>Hexapoda</taxon>
        <taxon>Insecta</taxon>
        <taxon>Pterygota</taxon>
        <taxon>Neoptera</taxon>
        <taxon>Endopterygota</taxon>
        <taxon>Lepidoptera</taxon>
        <taxon>Glossata</taxon>
        <taxon>Ditrysia</taxon>
        <taxon>Papilionoidea</taxon>
        <taxon>Pieridae</taxon>
        <taxon>Dismorphiinae</taxon>
        <taxon>Leptidea</taxon>
    </lineage>
</organism>
<feature type="region of interest" description="Disordered" evidence="1">
    <location>
        <begin position="189"/>
        <end position="210"/>
    </location>
</feature>
<dbReference type="AlphaFoldDB" id="A0A5E4QMB6"/>